<reference evidence="1 2" key="1">
    <citation type="journal article" date="2019" name="Sci. Rep.">
        <title>Orb-weaving spider Araneus ventricosus genome elucidates the spidroin gene catalogue.</title>
        <authorList>
            <person name="Kono N."/>
            <person name="Nakamura H."/>
            <person name="Ohtoshi R."/>
            <person name="Moran D.A.P."/>
            <person name="Shinohara A."/>
            <person name="Yoshida Y."/>
            <person name="Fujiwara M."/>
            <person name="Mori M."/>
            <person name="Tomita M."/>
            <person name="Arakawa K."/>
        </authorList>
    </citation>
    <scope>NUCLEOTIDE SEQUENCE [LARGE SCALE GENOMIC DNA]</scope>
</reference>
<dbReference type="AlphaFoldDB" id="A0A4Y2B8H5"/>
<dbReference type="EMBL" id="BGPR01000055">
    <property type="protein sequence ID" value="GBL87709.1"/>
    <property type="molecule type" value="Genomic_DNA"/>
</dbReference>
<organism evidence="1 2">
    <name type="scientific">Araneus ventricosus</name>
    <name type="common">Orbweaver spider</name>
    <name type="synonym">Epeira ventricosa</name>
    <dbReference type="NCBI Taxonomy" id="182803"/>
    <lineage>
        <taxon>Eukaryota</taxon>
        <taxon>Metazoa</taxon>
        <taxon>Ecdysozoa</taxon>
        <taxon>Arthropoda</taxon>
        <taxon>Chelicerata</taxon>
        <taxon>Arachnida</taxon>
        <taxon>Araneae</taxon>
        <taxon>Araneomorphae</taxon>
        <taxon>Entelegynae</taxon>
        <taxon>Araneoidea</taxon>
        <taxon>Araneidae</taxon>
        <taxon>Araneus</taxon>
    </lineage>
</organism>
<evidence type="ECO:0000313" key="2">
    <source>
        <dbReference type="Proteomes" id="UP000499080"/>
    </source>
</evidence>
<dbReference type="PANTHER" id="PTHR46409:SF1">
    <property type="entry name" value="HTH PSQ-TYPE DOMAIN-CONTAINING PROTEIN"/>
    <property type="match status" value="1"/>
</dbReference>
<protein>
    <submittedName>
        <fullName evidence="1">Uncharacterized protein</fullName>
    </submittedName>
</protein>
<dbReference type="OrthoDB" id="6617942at2759"/>
<dbReference type="Proteomes" id="UP000499080">
    <property type="component" value="Unassembled WGS sequence"/>
</dbReference>
<dbReference type="PANTHER" id="PTHR46409">
    <property type="entry name" value="HTH PSQ-TYPE DOMAIN-CONTAINING PROTEIN"/>
    <property type="match status" value="1"/>
</dbReference>
<sequence length="149" mass="17016">MLADDRNHLRELALRRILKASKVKRSAATTTITTNNIRIFYLTAFNLCAMGYVDLIKWENVTEPPLIERFSDDMIAEAIVNPAIIQEAILPTIKRFPCHSQATERIVKVVTEAIAAVCLPSRRGGFIRNRLKSRNLIPVFNTKHEYRPL</sequence>
<accession>A0A4Y2B8H5</accession>
<keyword evidence="2" id="KW-1185">Reference proteome</keyword>
<evidence type="ECO:0000313" key="1">
    <source>
        <dbReference type="EMBL" id="GBL87709.1"/>
    </source>
</evidence>
<name>A0A4Y2B8H5_ARAVE</name>
<comment type="caution">
    <text evidence="1">The sequence shown here is derived from an EMBL/GenBank/DDBJ whole genome shotgun (WGS) entry which is preliminary data.</text>
</comment>
<gene>
    <name evidence="1" type="ORF">AVEN_81330_1</name>
</gene>
<proteinExistence type="predicted"/>